<feature type="binding site" evidence="12">
    <location>
        <begin position="324"/>
        <end position="325"/>
    </location>
    <ligand>
        <name>UDP-alpha-D-glucose</name>
        <dbReference type="ChEBI" id="CHEBI:58885"/>
        <note>ligand shared between dimeric partners</note>
    </ligand>
</feature>
<feature type="binding site" description="in other chain" evidence="12">
    <location>
        <begin position="82"/>
        <end position="83"/>
    </location>
    <ligand>
        <name>UDP-alpha-D-glucose</name>
        <dbReference type="ChEBI" id="CHEBI:58885"/>
        <note>ligand shared between dimeric partners</note>
    </ligand>
</feature>
<evidence type="ECO:0000256" key="11">
    <source>
        <dbReference type="PIRSR" id="PIRSR000808-1"/>
    </source>
</evidence>
<evidence type="ECO:0000256" key="4">
    <source>
        <dbReference type="ARBA" id="ARBA00010951"/>
    </source>
</evidence>
<dbReference type="AlphaFoldDB" id="A0A1X7U2E1"/>
<keyword evidence="6 13" id="KW-0548">Nucleotidyltransferase</keyword>
<feature type="active site" description="Tele-UMP-histidine intermediate" evidence="11">
    <location>
        <position position="171"/>
    </location>
</feature>
<keyword evidence="17" id="KW-1185">Reference proteome</keyword>
<dbReference type="Gene3D" id="3.30.428.10">
    <property type="entry name" value="HIT-like"/>
    <property type="match status" value="2"/>
</dbReference>
<dbReference type="STRING" id="400682.A0A1X7U2E1"/>
<keyword evidence="8" id="KW-0862">Zinc</keyword>
<reference evidence="16" key="2">
    <citation type="submission" date="2017-05" db="UniProtKB">
        <authorList>
            <consortium name="EnsemblMetazoa"/>
        </authorList>
    </citation>
    <scope>IDENTIFICATION</scope>
</reference>
<feature type="binding site" description="in other chain" evidence="12">
    <location>
        <position position="66"/>
    </location>
    <ligand>
        <name>UDP-alpha-D-glucose</name>
        <dbReference type="ChEBI" id="CHEBI:58885"/>
        <note>ligand shared between dimeric partners</note>
    </ligand>
</feature>
<evidence type="ECO:0000256" key="7">
    <source>
        <dbReference type="ARBA" id="ARBA00022723"/>
    </source>
</evidence>
<evidence type="ECO:0000256" key="3">
    <source>
        <dbReference type="ARBA" id="ARBA00004947"/>
    </source>
</evidence>
<dbReference type="InterPro" id="IPR005849">
    <property type="entry name" value="GalP_Utransf_N"/>
</dbReference>
<dbReference type="FunFam" id="3.30.428.10:FF:000001">
    <property type="entry name" value="Galactose-1-phosphate uridylyltransferase"/>
    <property type="match status" value="1"/>
</dbReference>
<dbReference type="SUPFAM" id="SSF54197">
    <property type="entry name" value="HIT-like"/>
    <property type="match status" value="2"/>
</dbReference>
<dbReference type="InterPro" id="IPR019779">
    <property type="entry name" value="GalP_UDPtransf1_His-AS"/>
</dbReference>
<dbReference type="InParanoid" id="A0A1X7U2E1"/>
<feature type="binding site" evidence="12">
    <location>
        <begin position="33"/>
        <end position="36"/>
    </location>
    <ligand>
        <name>UDP-alpha-D-glucose</name>
        <dbReference type="ChEBI" id="CHEBI:58885"/>
        <note>ligand shared between dimeric partners</note>
    </ligand>
</feature>
<comment type="cofactor">
    <cofactor evidence="2">
        <name>Zn(2+)</name>
        <dbReference type="ChEBI" id="CHEBI:29105"/>
    </cofactor>
</comment>
<proteinExistence type="inferred from homology"/>
<comment type="pathway">
    <text evidence="3 13">Carbohydrate metabolism; galactose metabolism.</text>
</comment>
<dbReference type="EC" id="2.7.7.12" evidence="13"/>
<evidence type="ECO:0000256" key="6">
    <source>
        <dbReference type="ARBA" id="ARBA00022695"/>
    </source>
</evidence>
<evidence type="ECO:0000256" key="12">
    <source>
        <dbReference type="PIRSR" id="PIRSR000808-2"/>
    </source>
</evidence>
<evidence type="ECO:0000256" key="9">
    <source>
        <dbReference type="ARBA" id="ARBA00023144"/>
    </source>
</evidence>
<gene>
    <name evidence="16" type="primary">100633268</name>
</gene>
<dbReference type="PIRSF" id="PIRSF000808">
    <property type="entry name" value="GalT"/>
    <property type="match status" value="1"/>
</dbReference>
<dbReference type="GO" id="GO:0008108">
    <property type="term" value="F:UDP-glucose:hexose-1-phosphate uridylyltransferase activity"/>
    <property type="evidence" value="ECO:0007669"/>
    <property type="project" value="UniProtKB-EC"/>
</dbReference>
<evidence type="ECO:0000259" key="15">
    <source>
        <dbReference type="Pfam" id="PF02744"/>
    </source>
</evidence>
<name>A0A1X7U2E1_AMPQE</name>
<evidence type="ECO:0000256" key="13">
    <source>
        <dbReference type="RuleBase" id="RU000506"/>
    </source>
</evidence>
<dbReference type="NCBIfam" id="NF008724">
    <property type="entry name" value="PRK11720.1"/>
    <property type="match status" value="1"/>
</dbReference>
<keyword evidence="5 13" id="KW-0808">Transferase</keyword>
<evidence type="ECO:0000256" key="8">
    <source>
        <dbReference type="ARBA" id="ARBA00022833"/>
    </source>
</evidence>
<dbReference type="InterPro" id="IPR001937">
    <property type="entry name" value="GalP_UDPtransf1"/>
</dbReference>
<evidence type="ECO:0000313" key="16">
    <source>
        <dbReference type="EnsemblMetazoa" id="Aqu2.1.22057_001"/>
    </source>
</evidence>
<dbReference type="PROSITE" id="PS00117">
    <property type="entry name" value="GAL_P_UDP_TRANSF_I"/>
    <property type="match status" value="1"/>
</dbReference>
<reference evidence="17" key="1">
    <citation type="journal article" date="2010" name="Nature">
        <title>The Amphimedon queenslandica genome and the evolution of animal complexity.</title>
        <authorList>
            <person name="Srivastava M."/>
            <person name="Simakov O."/>
            <person name="Chapman J."/>
            <person name="Fahey B."/>
            <person name="Gauthier M.E."/>
            <person name="Mitros T."/>
            <person name="Richards G.S."/>
            <person name="Conaco C."/>
            <person name="Dacre M."/>
            <person name="Hellsten U."/>
            <person name="Larroux C."/>
            <person name="Putnam N.H."/>
            <person name="Stanke M."/>
            <person name="Adamska M."/>
            <person name="Darling A."/>
            <person name="Degnan S.M."/>
            <person name="Oakley T.H."/>
            <person name="Plachetzki D.C."/>
            <person name="Zhai Y."/>
            <person name="Adamski M."/>
            <person name="Calcino A."/>
            <person name="Cummins S.F."/>
            <person name="Goodstein D.M."/>
            <person name="Harris C."/>
            <person name="Jackson D.J."/>
            <person name="Leys S.P."/>
            <person name="Shu S."/>
            <person name="Woodcroft B.J."/>
            <person name="Vervoort M."/>
            <person name="Kosik K.S."/>
            <person name="Manning G."/>
            <person name="Degnan B.M."/>
            <person name="Rokhsar D.S."/>
        </authorList>
    </citation>
    <scope>NUCLEOTIDE SEQUENCE [LARGE SCALE GENOMIC DNA]</scope>
</reference>
<evidence type="ECO:0000256" key="10">
    <source>
        <dbReference type="ARBA" id="ARBA00023277"/>
    </source>
</evidence>
<feature type="binding site" evidence="12">
    <location>
        <begin position="319"/>
        <end position="320"/>
    </location>
    <ligand>
        <name>UDP-alpha-D-glucose</name>
        <dbReference type="ChEBI" id="CHEBI:58885"/>
        <note>ligand shared between dimeric partners</note>
    </ligand>
</feature>
<dbReference type="InterPro" id="IPR036265">
    <property type="entry name" value="HIT-like_sf"/>
</dbReference>
<dbReference type="eggNOG" id="KOG2958">
    <property type="taxonomic scope" value="Eukaryota"/>
</dbReference>
<dbReference type="OrthoDB" id="418412at2759"/>
<keyword evidence="10 13" id="KW-0119">Carbohydrate metabolism</keyword>
<feature type="binding site" description="in other chain" evidence="12">
    <location>
        <begin position="164"/>
        <end position="166"/>
    </location>
    <ligand>
        <name>UDP-alpha-D-glucose</name>
        <dbReference type="ChEBI" id="CHEBI:58885"/>
        <note>ligand shared between dimeric partners</note>
    </ligand>
</feature>
<keyword evidence="7 13" id="KW-0479">Metal-binding</keyword>
<dbReference type="Proteomes" id="UP000007879">
    <property type="component" value="Unassembled WGS sequence"/>
</dbReference>
<dbReference type="PANTHER" id="PTHR11943">
    <property type="entry name" value="GALACTOSE-1-PHOSPHATE URIDYLYLTRANSFERASE"/>
    <property type="match status" value="1"/>
</dbReference>
<evidence type="ECO:0000256" key="5">
    <source>
        <dbReference type="ARBA" id="ARBA00022679"/>
    </source>
</evidence>
<evidence type="ECO:0000313" key="17">
    <source>
        <dbReference type="Proteomes" id="UP000007879"/>
    </source>
</evidence>
<evidence type="ECO:0000259" key="14">
    <source>
        <dbReference type="Pfam" id="PF01087"/>
    </source>
</evidence>
<dbReference type="EnsemblMetazoa" id="XM_003389095.3">
    <property type="protein sequence ID" value="XP_003389143.2"/>
    <property type="gene ID" value="LOC100633268"/>
</dbReference>
<keyword evidence="9 13" id="KW-0299">Galactose metabolism</keyword>
<sequence length="359" mass="41398">MADSSPAPFDPKEHPHMRYNPLSGEWVLVSPHRLKRPWKGQVEKGQDEVVPPWDPKNPLCPRAVRANDEVNPDYQNTFVFGNDFPAMLRGTPEPGPSKHPLLQAAPAGGSCRVMCFHPRSDVTLPLMTTPDITKVIDEWAVQTEDLGSTHEWVQVFENKGKMMGCSNPHPHCQIWACQFLPNEAQKSDTNQRAYYKEHGKQLLLDYVELEMKEKERVIAENPHWLAVVPYWASWPYQVMLLPKRHVLRLPDLTSEERTSLAEVMKEFLIKYDNLFECSFPYSMGWHGAPTGSYLKEDCSHWQLHAIYYPPLLRSATVRKFMVGFEMLGQPQRDLTAEQAAEKLRSLPNIHYKVKQEEQK</sequence>
<dbReference type="FunFam" id="3.30.428.10:FF:000002">
    <property type="entry name" value="Galactose-1-phosphate uridylyltransferase"/>
    <property type="match status" value="1"/>
</dbReference>
<evidence type="ECO:0000256" key="1">
    <source>
        <dbReference type="ARBA" id="ARBA00001107"/>
    </source>
</evidence>
<dbReference type="UniPathway" id="UPA00214"/>
<dbReference type="CDD" id="cd00608">
    <property type="entry name" value="GalT"/>
    <property type="match status" value="1"/>
</dbReference>
<feature type="binding site" description="in other chain" evidence="12">
    <location>
        <position position="331"/>
    </location>
    <ligand>
        <name>UDP-alpha-D-glucose</name>
        <dbReference type="ChEBI" id="CHEBI:58885"/>
        <note>ligand shared between dimeric partners</note>
    </ligand>
</feature>
<dbReference type="GO" id="GO:0033499">
    <property type="term" value="P:galactose catabolic process via UDP-galactose, Leloir pathway"/>
    <property type="evidence" value="ECO:0007669"/>
    <property type="project" value="TreeGrafter"/>
</dbReference>
<feature type="binding site" description="in other chain" evidence="12">
    <location>
        <position position="158"/>
    </location>
    <ligand>
        <name>UDP-alpha-D-glucose</name>
        <dbReference type="ChEBI" id="CHEBI:58885"/>
        <note>ligand shared between dimeric partners</note>
    </ligand>
</feature>
<feature type="binding site" description="in other chain" evidence="12">
    <location>
        <position position="173"/>
    </location>
    <ligand>
        <name>UDP-alpha-D-glucose</name>
        <dbReference type="ChEBI" id="CHEBI:58885"/>
        <note>ligand shared between dimeric partners</note>
    </ligand>
</feature>
<dbReference type="GO" id="GO:0008270">
    <property type="term" value="F:zinc ion binding"/>
    <property type="evidence" value="ECO:0007669"/>
    <property type="project" value="InterPro"/>
</dbReference>
<comment type="similarity">
    <text evidence="4 13">Belongs to the galactose-1-phosphate uridylyltransferase type 1 family.</text>
</comment>
<dbReference type="NCBIfam" id="TIGR00209">
    <property type="entry name" value="galT_1"/>
    <property type="match status" value="1"/>
</dbReference>
<dbReference type="EnsemblMetazoa" id="Aqu2.1.22057_001">
    <property type="protein sequence ID" value="Aqu2.1.22057_001"/>
    <property type="gene ID" value="Aqu2.1.22057"/>
</dbReference>
<comment type="catalytic activity">
    <reaction evidence="1 13">
        <text>alpha-D-galactose 1-phosphate + UDP-alpha-D-glucose = alpha-D-glucose 1-phosphate + UDP-alpha-D-galactose</text>
        <dbReference type="Rhea" id="RHEA:13989"/>
        <dbReference type="ChEBI" id="CHEBI:58336"/>
        <dbReference type="ChEBI" id="CHEBI:58601"/>
        <dbReference type="ChEBI" id="CHEBI:58885"/>
        <dbReference type="ChEBI" id="CHEBI:66914"/>
        <dbReference type="EC" id="2.7.7.12"/>
    </reaction>
</comment>
<protein>
    <recommendedName>
        <fullName evidence="13">Galactose-1-phosphate uridylyltransferase</fullName>
        <ecNumber evidence="13">2.7.7.12</ecNumber>
    </recommendedName>
</protein>
<dbReference type="InterPro" id="IPR005850">
    <property type="entry name" value="GalP_Utransf_C"/>
</dbReference>
<organism evidence="16">
    <name type="scientific">Amphimedon queenslandica</name>
    <name type="common">Sponge</name>
    <dbReference type="NCBI Taxonomy" id="400682"/>
    <lineage>
        <taxon>Eukaryota</taxon>
        <taxon>Metazoa</taxon>
        <taxon>Porifera</taxon>
        <taxon>Demospongiae</taxon>
        <taxon>Heteroscleromorpha</taxon>
        <taxon>Haplosclerida</taxon>
        <taxon>Niphatidae</taxon>
        <taxon>Amphimedon</taxon>
    </lineage>
</organism>
<evidence type="ECO:0000256" key="2">
    <source>
        <dbReference type="ARBA" id="ARBA00001947"/>
    </source>
</evidence>
<dbReference type="Pfam" id="PF01087">
    <property type="entry name" value="GalP_UDP_transf"/>
    <property type="match status" value="1"/>
</dbReference>
<feature type="domain" description="Galactose-1-phosphate uridyl transferase N-terminal" evidence="14">
    <location>
        <begin position="9"/>
        <end position="181"/>
    </location>
</feature>
<dbReference type="KEGG" id="aqu:100633268"/>
<dbReference type="Pfam" id="PF02744">
    <property type="entry name" value="GalP_UDP_tr_C"/>
    <property type="match status" value="1"/>
</dbReference>
<dbReference type="PANTHER" id="PTHR11943:SF1">
    <property type="entry name" value="GALACTOSE-1-PHOSPHATE URIDYLYLTRANSFERASE"/>
    <property type="match status" value="1"/>
</dbReference>
<dbReference type="GO" id="GO:0005737">
    <property type="term" value="C:cytoplasm"/>
    <property type="evidence" value="ECO:0007669"/>
    <property type="project" value="TreeGrafter"/>
</dbReference>
<feature type="domain" description="Galactose-1-phosphate uridyl transferase C-terminal" evidence="15">
    <location>
        <begin position="189"/>
        <end position="354"/>
    </location>
</feature>
<accession>A0A1X7U2E1</accession>